<protein>
    <recommendedName>
        <fullName evidence="4">DUF676 domain-containing protein</fullName>
    </recommendedName>
</protein>
<keyword evidence="3" id="KW-0472">Membrane</keyword>
<proteinExistence type="inferred from homology"/>
<feature type="domain" description="DUF676" evidence="4">
    <location>
        <begin position="185"/>
        <end position="384"/>
    </location>
</feature>
<gene>
    <name evidence="7" type="ORF">SeMB42_g06151</name>
    <name evidence="6" type="ORF">SeMB42_g06154</name>
    <name evidence="5" type="ORF">SeMB42_g06157</name>
</gene>
<dbReference type="EMBL" id="QEAN01000328">
    <property type="protein sequence ID" value="TPX40085.1"/>
    <property type="molecule type" value="Genomic_DNA"/>
</dbReference>
<evidence type="ECO:0000313" key="6">
    <source>
        <dbReference type="EMBL" id="TPX40085.1"/>
    </source>
</evidence>
<sequence length="542" mass="61482">MTYSSSPRENSLNILFTNLGADPAPDEEVERAVMAAREASAKKRRPLMEALAGQPRLGACTWPSIIRDEFVPRERDYSCCIWMLYSSERLLIRPCSRRSWYLHTAGMPLRVAQFVHGKDVWAPASRASRRAACRAGNITLRVDFSHLPSPHECSCLEALCCGHLPLRVVLVLHGARLLTNRAFHQEIHLVVLQHGLWGVPNHFKVMLKHMEEVHSLTEIRILNSDVSVGFQTYAGVDQCGERLVSSIEARIAALAKSDAAAVTRISFIGYSLGGLINRYAVGRLYAQHFFDAVRPINFITIASPHLGVRKRGVDTSERVFNSVVPMLTSRSGIQMSLADMYDRGLPLLVVMCVPTLPFYKALAMFKRRQAAANIHRDRSVSYTTASFSRQNPYLRWMPTPEHGEKYPSLVKPSEQPYVKQSWTNRDRIKVALLAVVAPFLLPMWLLVVLPTLAGWSAYYASQYNTSTIPHSTEWLRSEKEEVVHQEQPSAKDPESLKTHEDQREYMITRLNELVWEKIDVQTDMWHSHAAIIVRNEWLTSVT</sequence>
<keyword evidence="8" id="KW-1185">Reference proteome</keyword>
<evidence type="ECO:0000313" key="8">
    <source>
        <dbReference type="Proteomes" id="UP000317494"/>
    </source>
</evidence>
<evidence type="ECO:0000256" key="1">
    <source>
        <dbReference type="ARBA" id="ARBA00007920"/>
    </source>
</evidence>
<organism evidence="5 8">
    <name type="scientific">Synchytrium endobioticum</name>
    <dbReference type="NCBI Taxonomy" id="286115"/>
    <lineage>
        <taxon>Eukaryota</taxon>
        <taxon>Fungi</taxon>
        <taxon>Fungi incertae sedis</taxon>
        <taxon>Chytridiomycota</taxon>
        <taxon>Chytridiomycota incertae sedis</taxon>
        <taxon>Chytridiomycetes</taxon>
        <taxon>Synchytriales</taxon>
        <taxon>Synchytriaceae</taxon>
        <taxon>Synchytrium</taxon>
    </lineage>
</organism>
<dbReference type="PANTHER" id="PTHR12482">
    <property type="entry name" value="LIPASE ROG1-RELATED-RELATED"/>
    <property type="match status" value="1"/>
</dbReference>
<comment type="caution">
    <text evidence="5">The sequence shown here is derived from an EMBL/GenBank/DDBJ whole genome shotgun (WGS) entry which is preliminary data.</text>
</comment>
<feature type="transmembrane region" description="Helical" evidence="3">
    <location>
        <begin position="344"/>
        <end position="362"/>
    </location>
</feature>
<dbReference type="InterPro" id="IPR007751">
    <property type="entry name" value="DUF676_lipase-like"/>
</dbReference>
<reference evidence="5 8" key="1">
    <citation type="journal article" date="2019" name="Sci. Rep.">
        <title>Comparative genomics of chytrid fungi reveal insights into the obligate biotrophic and pathogenic lifestyle of Synchytrium endobioticum.</title>
        <authorList>
            <person name="van de Vossenberg B.T.L.H."/>
            <person name="Warris S."/>
            <person name="Nguyen H.D.T."/>
            <person name="van Gent-Pelzer M.P.E."/>
            <person name="Joly D.L."/>
            <person name="van de Geest H.C."/>
            <person name="Bonants P.J.M."/>
            <person name="Smith D.S."/>
            <person name="Levesque C.A."/>
            <person name="van der Lee T.A.J."/>
        </authorList>
    </citation>
    <scope>NUCLEOTIDE SEQUENCE [LARGE SCALE GENOMIC DNA]</scope>
    <source>
        <strain evidence="5 8">MB42</strain>
    </source>
</reference>
<feature type="transmembrane region" description="Helical" evidence="3">
    <location>
        <begin position="430"/>
        <end position="458"/>
    </location>
</feature>
<evidence type="ECO:0000313" key="7">
    <source>
        <dbReference type="EMBL" id="TPX40090.1"/>
    </source>
</evidence>
<keyword evidence="3" id="KW-1133">Transmembrane helix</keyword>
<dbReference type="PANTHER" id="PTHR12482:SF62">
    <property type="entry name" value="LIPASE ROG1-RELATED"/>
    <property type="match status" value="1"/>
</dbReference>
<dbReference type="VEuPathDB" id="FungiDB:SeMB42_g06154"/>
<dbReference type="VEuPathDB" id="FungiDB:SeMB42_g06157"/>
<evidence type="ECO:0000259" key="4">
    <source>
        <dbReference type="Pfam" id="PF05057"/>
    </source>
</evidence>
<dbReference type="EMBL" id="QEAN01000328">
    <property type="protein sequence ID" value="TPX40084.1"/>
    <property type="molecule type" value="Genomic_DNA"/>
</dbReference>
<accession>A0A507CMC5</accession>
<dbReference type="Pfam" id="PF05057">
    <property type="entry name" value="DUF676"/>
    <property type="match status" value="1"/>
</dbReference>
<dbReference type="VEuPathDB" id="FungiDB:SeMB42_g06151"/>
<dbReference type="Proteomes" id="UP000317494">
    <property type="component" value="Unassembled WGS sequence"/>
</dbReference>
<name>A0A507CMC5_9FUNG</name>
<dbReference type="EMBL" id="QEAN01000328">
    <property type="protein sequence ID" value="TPX40090.1"/>
    <property type="molecule type" value="Genomic_DNA"/>
</dbReference>
<feature type="region of interest" description="Disordered" evidence="2">
    <location>
        <begin position="478"/>
        <end position="499"/>
    </location>
</feature>
<comment type="similarity">
    <text evidence="1">Belongs to the putative lipase ROG1 family.</text>
</comment>
<dbReference type="AlphaFoldDB" id="A0A507CMC5"/>
<dbReference type="Gene3D" id="3.40.50.1820">
    <property type="entry name" value="alpha/beta hydrolase"/>
    <property type="match status" value="1"/>
</dbReference>
<evidence type="ECO:0000256" key="3">
    <source>
        <dbReference type="SAM" id="Phobius"/>
    </source>
</evidence>
<dbReference type="InterPro" id="IPR029058">
    <property type="entry name" value="AB_hydrolase_fold"/>
</dbReference>
<dbReference type="SUPFAM" id="SSF53474">
    <property type="entry name" value="alpha/beta-Hydrolases"/>
    <property type="match status" value="1"/>
</dbReference>
<dbReference type="InterPro" id="IPR044294">
    <property type="entry name" value="Lipase-like"/>
</dbReference>
<keyword evidence="3" id="KW-0812">Transmembrane</keyword>
<evidence type="ECO:0000256" key="2">
    <source>
        <dbReference type="SAM" id="MobiDB-lite"/>
    </source>
</evidence>
<evidence type="ECO:0000313" key="5">
    <source>
        <dbReference type="EMBL" id="TPX40084.1"/>
    </source>
</evidence>